<comment type="caution">
    <text evidence="9">The sequence shown here is derived from an EMBL/GenBank/DDBJ whole genome shotgun (WGS) entry which is preliminary data.</text>
</comment>
<dbReference type="InterPro" id="IPR004488">
    <property type="entry name" value="Mg/Co-transport_prot_CorA"/>
</dbReference>
<keyword evidence="6 8" id="KW-1133">Transmembrane helix</keyword>
<evidence type="ECO:0000313" key="9">
    <source>
        <dbReference type="EMBL" id="MDG4476083.1"/>
    </source>
</evidence>
<dbReference type="Gene3D" id="3.30.460.20">
    <property type="entry name" value="CorA soluble domain-like"/>
    <property type="match status" value="1"/>
</dbReference>
<dbReference type="GO" id="GO:0015087">
    <property type="term" value="F:cobalt ion transmembrane transporter activity"/>
    <property type="evidence" value="ECO:0007669"/>
    <property type="project" value="UniProtKB-UniRule"/>
</dbReference>
<dbReference type="Pfam" id="PF01544">
    <property type="entry name" value="CorA"/>
    <property type="match status" value="1"/>
</dbReference>
<reference evidence="9" key="2">
    <citation type="submission" date="2022-10" db="EMBL/GenBank/DDBJ databases">
        <authorList>
            <person name="Aronson H.S."/>
        </authorList>
    </citation>
    <scope>NUCLEOTIDE SEQUENCE</scope>
    <source>
        <strain evidence="9">RS19-109</strain>
    </source>
</reference>
<comment type="function">
    <text evidence="8">Mediates influx of magnesium ions.</text>
</comment>
<keyword evidence="10" id="KW-1185">Reference proteome</keyword>
<dbReference type="AlphaFoldDB" id="A0A9X4MIC4"/>
<evidence type="ECO:0000256" key="1">
    <source>
        <dbReference type="ARBA" id="ARBA00004651"/>
    </source>
</evidence>
<dbReference type="Proteomes" id="UP001154240">
    <property type="component" value="Unassembled WGS sequence"/>
</dbReference>
<dbReference type="PANTHER" id="PTHR46494:SF1">
    <property type="entry name" value="CORA FAMILY METAL ION TRANSPORTER (EUROFUNG)"/>
    <property type="match status" value="1"/>
</dbReference>
<dbReference type="CDD" id="cd12828">
    <property type="entry name" value="TmCorA-like_1"/>
    <property type="match status" value="1"/>
</dbReference>
<dbReference type="InterPro" id="IPR002523">
    <property type="entry name" value="MgTranspt_CorA/ZnTranspt_ZntB"/>
</dbReference>
<dbReference type="Gene3D" id="1.20.58.340">
    <property type="entry name" value="Magnesium transport protein CorA, transmembrane region"/>
    <property type="match status" value="2"/>
</dbReference>
<keyword evidence="4 8" id="KW-1003">Cell membrane</keyword>
<evidence type="ECO:0000256" key="5">
    <source>
        <dbReference type="ARBA" id="ARBA00022692"/>
    </source>
</evidence>
<dbReference type="EMBL" id="JAPHEH010000001">
    <property type="protein sequence ID" value="MDG4476083.1"/>
    <property type="molecule type" value="Genomic_DNA"/>
</dbReference>
<evidence type="ECO:0000256" key="2">
    <source>
        <dbReference type="ARBA" id="ARBA00009765"/>
    </source>
</evidence>
<evidence type="ECO:0000256" key="8">
    <source>
        <dbReference type="RuleBase" id="RU362010"/>
    </source>
</evidence>
<evidence type="ECO:0000256" key="4">
    <source>
        <dbReference type="ARBA" id="ARBA00022475"/>
    </source>
</evidence>
<evidence type="ECO:0000256" key="7">
    <source>
        <dbReference type="ARBA" id="ARBA00023136"/>
    </source>
</evidence>
<dbReference type="InterPro" id="IPR045861">
    <property type="entry name" value="CorA_cytoplasmic_dom"/>
</dbReference>
<feature type="transmembrane region" description="Helical" evidence="8">
    <location>
        <begin position="334"/>
        <end position="354"/>
    </location>
</feature>
<evidence type="ECO:0000313" key="10">
    <source>
        <dbReference type="Proteomes" id="UP001154240"/>
    </source>
</evidence>
<dbReference type="GO" id="GO:0050897">
    <property type="term" value="F:cobalt ion binding"/>
    <property type="evidence" value="ECO:0007669"/>
    <property type="project" value="TreeGrafter"/>
</dbReference>
<organism evidence="9 10">
    <name type="scientific">Thiovibrio frasassiensis</name>
    <dbReference type="NCBI Taxonomy" id="2984131"/>
    <lineage>
        <taxon>Bacteria</taxon>
        <taxon>Pseudomonadati</taxon>
        <taxon>Thermodesulfobacteriota</taxon>
        <taxon>Desulfobulbia</taxon>
        <taxon>Desulfobulbales</taxon>
        <taxon>Thiovibrionaceae</taxon>
        <taxon>Thiovibrio</taxon>
    </lineage>
</organism>
<evidence type="ECO:0000256" key="3">
    <source>
        <dbReference type="ARBA" id="ARBA00022448"/>
    </source>
</evidence>
<keyword evidence="8" id="KW-0460">Magnesium</keyword>
<accession>A0A9X4MIC4</accession>
<dbReference type="FunFam" id="1.20.58.340:FF:000012">
    <property type="entry name" value="Magnesium transport protein CorA"/>
    <property type="match status" value="1"/>
</dbReference>
<dbReference type="NCBIfam" id="TIGR00383">
    <property type="entry name" value="corA"/>
    <property type="match status" value="1"/>
</dbReference>
<comment type="subcellular location">
    <subcellularLocation>
        <location evidence="1">Cell membrane</location>
        <topology evidence="1">Multi-pass membrane protein</topology>
    </subcellularLocation>
    <subcellularLocation>
        <location evidence="8">Membrane</location>
        <topology evidence="8">Multi-pass membrane protein</topology>
    </subcellularLocation>
</comment>
<dbReference type="GO" id="GO:0015095">
    <property type="term" value="F:magnesium ion transmembrane transporter activity"/>
    <property type="evidence" value="ECO:0007669"/>
    <property type="project" value="UniProtKB-UniRule"/>
</dbReference>
<dbReference type="SUPFAM" id="SSF143865">
    <property type="entry name" value="CorA soluble domain-like"/>
    <property type="match status" value="1"/>
</dbReference>
<dbReference type="GO" id="GO:0005886">
    <property type="term" value="C:plasma membrane"/>
    <property type="evidence" value="ECO:0007669"/>
    <property type="project" value="UniProtKB-SubCell"/>
</dbReference>
<feature type="transmembrane region" description="Helical" evidence="8">
    <location>
        <begin position="296"/>
        <end position="314"/>
    </location>
</feature>
<dbReference type="GO" id="GO:0000287">
    <property type="term" value="F:magnesium ion binding"/>
    <property type="evidence" value="ECO:0007669"/>
    <property type="project" value="TreeGrafter"/>
</dbReference>
<name>A0A9X4MIC4_9BACT</name>
<keyword evidence="3 8" id="KW-0813">Transport</keyword>
<keyword evidence="7 8" id="KW-0472">Membrane</keyword>
<keyword evidence="8" id="KW-0406">Ion transport</keyword>
<comment type="similarity">
    <text evidence="2 8">Belongs to the CorA metal ion transporter (MIT) (TC 1.A.35) family.</text>
</comment>
<sequence length="360" mass="41557">MLKLVKTTSRKAGLPPGSPVFIGEKVTETFGLDMVDYDTENISLTTPVRLEEFHLLKKKPSNTWIRIHGLHDAQAVDRFCLGFGLHPLTIEDILHTGQRPKIDHYDDYLFLVINLINYNDATREMSMEQISFVLGPSYLLTFHEKDDDIFDDVLARLQTNKGRSRKMGVDYLLYSLLDRVVDNFFSVLEKIGEEVEDLEEELIAEPTPETLQSIHTLKREMILLRKSVWPLREVINGLQRDETAFMGEAIRVYLKDLYDHTIQVLDTVETFRDIISGMIDIYLSSVSNRMNEVMKVLTIFAVIFIPLTFIAGLYGMNFNTSKSPLNMPELNWYFGYPFALSLMAGTAIVMLIYFKKKKWF</sequence>
<reference evidence="9" key="1">
    <citation type="journal article" date="2022" name="bioRxiv">
        <title>Thiovibrio frasassiensisgen. nov., sp. nov., an autotrophic, elemental sulfur disproportionating bacterium isolated from sulfidic karst sediment, and proposal of Thiovibrionaceae fam. nov.</title>
        <authorList>
            <person name="Aronson H."/>
            <person name="Thomas C."/>
            <person name="Bhattacharyya M."/>
            <person name="Eckstein S."/>
            <person name="Jensen S."/>
            <person name="Barco R."/>
            <person name="Macalady J."/>
            <person name="Amend J."/>
        </authorList>
    </citation>
    <scope>NUCLEOTIDE SEQUENCE</scope>
    <source>
        <strain evidence="9">RS19-109</strain>
    </source>
</reference>
<gene>
    <name evidence="8 9" type="primary">corA</name>
    <name evidence="9" type="ORF">OLX77_07940</name>
</gene>
<protein>
    <recommendedName>
        <fullName evidence="8">Magnesium transport protein CorA</fullName>
    </recommendedName>
</protein>
<dbReference type="RefSeq" id="WP_307633052.1">
    <property type="nucleotide sequence ID" value="NZ_JAPHEH010000001.1"/>
</dbReference>
<keyword evidence="5 8" id="KW-0812">Transmembrane</keyword>
<dbReference type="SUPFAM" id="SSF144083">
    <property type="entry name" value="Magnesium transport protein CorA, transmembrane region"/>
    <property type="match status" value="1"/>
</dbReference>
<evidence type="ECO:0000256" key="6">
    <source>
        <dbReference type="ARBA" id="ARBA00022989"/>
    </source>
</evidence>
<dbReference type="PANTHER" id="PTHR46494">
    <property type="entry name" value="CORA FAMILY METAL ION TRANSPORTER (EUROFUNG)"/>
    <property type="match status" value="1"/>
</dbReference>
<dbReference type="InterPro" id="IPR045863">
    <property type="entry name" value="CorA_TM1_TM2"/>
</dbReference>
<proteinExistence type="inferred from homology"/>